<accession>A0ABR0ECD6</accession>
<dbReference type="CDD" id="cd16841">
    <property type="entry name" value="RraA_family"/>
    <property type="match status" value="1"/>
</dbReference>
<dbReference type="InterPro" id="IPR005493">
    <property type="entry name" value="RraA/RraA-like"/>
</dbReference>
<dbReference type="InterPro" id="IPR036704">
    <property type="entry name" value="RraA/RraA-like_sf"/>
</dbReference>
<dbReference type="Gene3D" id="3.50.30.40">
    <property type="entry name" value="Ribonuclease E inhibitor RraA/RraA-like"/>
    <property type="match status" value="1"/>
</dbReference>
<keyword evidence="2" id="KW-1185">Reference proteome</keyword>
<protein>
    <submittedName>
        <fullName evidence="1">Uncharacterized protein</fullName>
    </submittedName>
</protein>
<dbReference type="Pfam" id="PF03737">
    <property type="entry name" value="RraA-like"/>
    <property type="match status" value="1"/>
</dbReference>
<comment type="caution">
    <text evidence="1">The sequence shown here is derived from an EMBL/GenBank/DDBJ whole genome shotgun (WGS) entry which is preliminary data.</text>
</comment>
<dbReference type="PANTHER" id="PTHR33254:SF28">
    <property type="entry name" value="4-HYDROXY-4-METHYL-2-OXOGLUTARATE ALDOLASE"/>
    <property type="match status" value="1"/>
</dbReference>
<organism evidence="1 2">
    <name type="scientific">Zasmidium cellare</name>
    <name type="common">Wine cellar mold</name>
    <name type="synonym">Racodium cellare</name>
    <dbReference type="NCBI Taxonomy" id="395010"/>
    <lineage>
        <taxon>Eukaryota</taxon>
        <taxon>Fungi</taxon>
        <taxon>Dikarya</taxon>
        <taxon>Ascomycota</taxon>
        <taxon>Pezizomycotina</taxon>
        <taxon>Dothideomycetes</taxon>
        <taxon>Dothideomycetidae</taxon>
        <taxon>Mycosphaerellales</taxon>
        <taxon>Mycosphaerellaceae</taxon>
        <taxon>Zasmidium</taxon>
    </lineage>
</organism>
<name>A0ABR0ECD6_ZASCE</name>
<gene>
    <name evidence="1" type="ORF">PRZ48_009320</name>
</gene>
<dbReference type="Proteomes" id="UP001305779">
    <property type="component" value="Unassembled WGS sequence"/>
</dbReference>
<evidence type="ECO:0000313" key="1">
    <source>
        <dbReference type="EMBL" id="KAK4498810.1"/>
    </source>
</evidence>
<dbReference type="SUPFAM" id="SSF89562">
    <property type="entry name" value="RraA-like"/>
    <property type="match status" value="1"/>
</dbReference>
<proteinExistence type="predicted"/>
<sequence>MAHQNGNGIDMAASKAIVKALQPYTSCDVADALIKLKVPHGGFLPGLTMWSPKRQEGTTKIIGPAYTVKYVRKNYENEPKPASHYIDTVPAGAVLFISAPPKMINACYGGLMSTRAQYSGAAGSIIDGRLRDLQEHRDLDFPVFAKDVGTTAPAEVARVSEVNGPVRFNSEEQDTHIHPGDILIADLNGVVVLPKDLAEQAVELIASQVEADENTAKELKQGALFDETSKKYRAGLKWPKKL</sequence>
<dbReference type="PANTHER" id="PTHR33254">
    <property type="entry name" value="4-HYDROXY-4-METHYL-2-OXOGLUTARATE ALDOLASE 3-RELATED"/>
    <property type="match status" value="1"/>
</dbReference>
<reference evidence="1 2" key="1">
    <citation type="journal article" date="2023" name="G3 (Bethesda)">
        <title>A chromosome-level genome assembly of Zasmidium syzygii isolated from banana leaves.</title>
        <authorList>
            <person name="van Westerhoven A.C."/>
            <person name="Mehrabi R."/>
            <person name="Talebi R."/>
            <person name="Steentjes M.B.F."/>
            <person name="Corcolon B."/>
            <person name="Chong P.A."/>
            <person name="Kema G.H.J."/>
            <person name="Seidl M.F."/>
        </authorList>
    </citation>
    <scope>NUCLEOTIDE SEQUENCE [LARGE SCALE GENOMIC DNA]</scope>
    <source>
        <strain evidence="1 2">P124</strain>
    </source>
</reference>
<evidence type="ECO:0000313" key="2">
    <source>
        <dbReference type="Proteomes" id="UP001305779"/>
    </source>
</evidence>
<dbReference type="EMBL" id="JAXOVC010000007">
    <property type="protein sequence ID" value="KAK4498810.1"/>
    <property type="molecule type" value="Genomic_DNA"/>
</dbReference>